<dbReference type="EMBL" id="JADJEV010000003">
    <property type="protein sequence ID" value="MBK6973753.1"/>
    <property type="molecule type" value="Genomic_DNA"/>
</dbReference>
<sequence>MGYLGQTPYAKTWFDLGTGNAVRGNNDRYLHTGRVSAGCITQWSPQAGRPRTRISFQAGAAMTKRLALLLWFASGSGLLCAPPSAMGSGAVRSPNPSFSLDQSALSQPDTIAAWLKQHATTADRRTAQRYFEMGVSAQKQGNWSRAAKAFGESALFFPTPAALKGYGDSLLRDLASVRARNRDTTQSGADLSRSLAVYRSALAAEAQLKMLSAPALAQLRADESCLSEHLAKADATTTTAMTPARSADRPAPASECRPLALYGR</sequence>
<name>A0A9D7DZF6_9PROT</name>
<dbReference type="Proteomes" id="UP000807785">
    <property type="component" value="Unassembled WGS sequence"/>
</dbReference>
<organism evidence="2 3">
    <name type="scientific">Candidatus Methylophosphatis roskildensis</name>
    <dbReference type="NCBI Taxonomy" id="2899263"/>
    <lineage>
        <taxon>Bacteria</taxon>
        <taxon>Pseudomonadati</taxon>
        <taxon>Pseudomonadota</taxon>
        <taxon>Betaproteobacteria</taxon>
        <taxon>Nitrosomonadales</taxon>
        <taxon>Sterolibacteriaceae</taxon>
        <taxon>Candidatus Methylophosphatis</taxon>
    </lineage>
</organism>
<reference evidence="2" key="1">
    <citation type="submission" date="2020-10" db="EMBL/GenBank/DDBJ databases">
        <title>Connecting structure to function with the recovery of over 1000 high-quality activated sludge metagenome-assembled genomes encoding full-length rRNA genes using long-read sequencing.</title>
        <authorList>
            <person name="Singleton C.M."/>
            <person name="Petriglieri F."/>
            <person name="Kristensen J.M."/>
            <person name="Kirkegaard R.H."/>
            <person name="Michaelsen T.Y."/>
            <person name="Andersen M.H."/>
            <person name="Karst S.M."/>
            <person name="Dueholm M.S."/>
            <person name="Nielsen P.H."/>
            <person name="Albertsen M."/>
        </authorList>
    </citation>
    <scope>NUCLEOTIDE SEQUENCE</scope>
    <source>
        <strain evidence="2">Bjer_18-Q3-R1-45_BAT3C.347</strain>
    </source>
</reference>
<evidence type="ECO:0008006" key="4">
    <source>
        <dbReference type="Google" id="ProtNLM"/>
    </source>
</evidence>
<evidence type="ECO:0000313" key="3">
    <source>
        <dbReference type="Proteomes" id="UP000807785"/>
    </source>
</evidence>
<accession>A0A9D7DZF6</accession>
<comment type="caution">
    <text evidence="2">The sequence shown here is derived from an EMBL/GenBank/DDBJ whole genome shotgun (WGS) entry which is preliminary data.</text>
</comment>
<feature type="compositionally biased region" description="Low complexity" evidence="1">
    <location>
        <begin position="236"/>
        <end position="254"/>
    </location>
</feature>
<dbReference type="AlphaFoldDB" id="A0A9D7DZF6"/>
<evidence type="ECO:0000256" key="1">
    <source>
        <dbReference type="SAM" id="MobiDB-lite"/>
    </source>
</evidence>
<proteinExistence type="predicted"/>
<evidence type="ECO:0000313" key="2">
    <source>
        <dbReference type="EMBL" id="MBK6973753.1"/>
    </source>
</evidence>
<protein>
    <recommendedName>
        <fullName evidence="4">Tetratricopeptide repeat protein</fullName>
    </recommendedName>
</protein>
<gene>
    <name evidence="2" type="ORF">IPH26_12685</name>
</gene>
<feature type="region of interest" description="Disordered" evidence="1">
    <location>
        <begin position="236"/>
        <end position="264"/>
    </location>
</feature>